<dbReference type="AlphaFoldDB" id="A0A1W1CN25"/>
<organism evidence="2">
    <name type="scientific">hydrothermal vent metagenome</name>
    <dbReference type="NCBI Taxonomy" id="652676"/>
    <lineage>
        <taxon>unclassified sequences</taxon>
        <taxon>metagenomes</taxon>
        <taxon>ecological metagenomes</taxon>
    </lineage>
</organism>
<comment type="similarity">
    <text evidence="1">Belongs to the phD/YefM antitoxin family.</text>
</comment>
<dbReference type="Pfam" id="PF02604">
    <property type="entry name" value="PhdYeFM_antitox"/>
    <property type="match status" value="1"/>
</dbReference>
<sequence>MEYKETSIQVVNFTKVRSNLKSLCDSVYADSEEVIANCKNGKNVVIISLESYNALQETIYLLTSF</sequence>
<name>A0A1W1CN25_9ZZZZ</name>
<evidence type="ECO:0008006" key="3">
    <source>
        <dbReference type="Google" id="ProtNLM"/>
    </source>
</evidence>
<reference evidence="2" key="1">
    <citation type="submission" date="2016-10" db="EMBL/GenBank/DDBJ databases">
        <authorList>
            <person name="de Groot N.N."/>
        </authorList>
    </citation>
    <scope>NUCLEOTIDE SEQUENCE</scope>
</reference>
<protein>
    <recommendedName>
        <fullName evidence="3">YefM protein (Antitoxin to YoeB)</fullName>
    </recommendedName>
</protein>
<accession>A0A1W1CN25</accession>
<evidence type="ECO:0000313" key="2">
    <source>
        <dbReference type="EMBL" id="SFV67135.1"/>
    </source>
</evidence>
<dbReference type="InterPro" id="IPR006442">
    <property type="entry name" value="Antitoxin_Phd/YefM"/>
</dbReference>
<dbReference type="EMBL" id="FPHI01000030">
    <property type="protein sequence ID" value="SFV67135.1"/>
    <property type="molecule type" value="Genomic_DNA"/>
</dbReference>
<proteinExistence type="inferred from homology"/>
<gene>
    <name evidence="2" type="ORF">MNB_SV-3-1205</name>
</gene>
<dbReference type="InterPro" id="IPR036165">
    <property type="entry name" value="YefM-like_sf"/>
</dbReference>
<evidence type="ECO:0000256" key="1">
    <source>
        <dbReference type="ARBA" id="ARBA00009981"/>
    </source>
</evidence>
<dbReference type="NCBIfam" id="TIGR01552">
    <property type="entry name" value="phd_fam"/>
    <property type="match status" value="1"/>
</dbReference>
<dbReference type="Gene3D" id="3.40.1620.10">
    <property type="entry name" value="YefM-like domain"/>
    <property type="match status" value="1"/>
</dbReference>
<dbReference type="SUPFAM" id="SSF143120">
    <property type="entry name" value="YefM-like"/>
    <property type="match status" value="1"/>
</dbReference>